<reference evidence="5" key="2">
    <citation type="journal article" date="2024" name="Plant">
        <title>Genomic evolution and insights into agronomic trait innovations of Sesamum species.</title>
        <authorList>
            <person name="Miao H."/>
            <person name="Wang L."/>
            <person name="Qu L."/>
            <person name="Liu H."/>
            <person name="Sun Y."/>
            <person name="Le M."/>
            <person name="Wang Q."/>
            <person name="Wei S."/>
            <person name="Zheng Y."/>
            <person name="Lin W."/>
            <person name="Duan Y."/>
            <person name="Cao H."/>
            <person name="Xiong S."/>
            <person name="Wang X."/>
            <person name="Wei L."/>
            <person name="Li C."/>
            <person name="Ma Q."/>
            <person name="Ju M."/>
            <person name="Zhao R."/>
            <person name="Li G."/>
            <person name="Mu C."/>
            <person name="Tian Q."/>
            <person name="Mei H."/>
            <person name="Zhang T."/>
            <person name="Gao T."/>
            <person name="Zhang H."/>
        </authorList>
    </citation>
    <scope>NUCLEOTIDE SEQUENCE</scope>
    <source>
        <strain evidence="5">G01</strain>
    </source>
</reference>
<comment type="similarity">
    <text evidence="3">Belongs to the PMEI family.</text>
</comment>
<evidence type="ECO:0000313" key="5">
    <source>
        <dbReference type="EMBL" id="KAL0284419.1"/>
    </source>
</evidence>
<name>A0AAW2IQI6_9LAMI</name>
<evidence type="ECO:0000259" key="4">
    <source>
        <dbReference type="SMART" id="SM00856"/>
    </source>
</evidence>
<dbReference type="Gene3D" id="1.20.140.40">
    <property type="entry name" value="Invertase/pectin methylesterase inhibitor family protein"/>
    <property type="match status" value="1"/>
</dbReference>
<organism evidence="5">
    <name type="scientific">Sesamum angustifolium</name>
    <dbReference type="NCBI Taxonomy" id="2727405"/>
    <lineage>
        <taxon>Eukaryota</taxon>
        <taxon>Viridiplantae</taxon>
        <taxon>Streptophyta</taxon>
        <taxon>Embryophyta</taxon>
        <taxon>Tracheophyta</taxon>
        <taxon>Spermatophyta</taxon>
        <taxon>Magnoliopsida</taxon>
        <taxon>eudicotyledons</taxon>
        <taxon>Gunneridae</taxon>
        <taxon>Pentapetalae</taxon>
        <taxon>asterids</taxon>
        <taxon>lamiids</taxon>
        <taxon>Lamiales</taxon>
        <taxon>Pedaliaceae</taxon>
        <taxon>Sesamum</taxon>
    </lineage>
</organism>
<dbReference type="CDD" id="cd14859">
    <property type="entry name" value="PMEI_like"/>
    <property type="match status" value="1"/>
</dbReference>
<keyword evidence="1" id="KW-0732">Signal</keyword>
<evidence type="ECO:0000256" key="2">
    <source>
        <dbReference type="ARBA" id="ARBA00023157"/>
    </source>
</evidence>
<keyword evidence="2" id="KW-1015">Disulfide bond</keyword>
<dbReference type="InterPro" id="IPR035513">
    <property type="entry name" value="Invertase/methylesterase_inhib"/>
</dbReference>
<dbReference type="PANTHER" id="PTHR35357">
    <property type="entry name" value="OS02G0537100 PROTEIN"/>
    <property type="match status" value="1"/>
</dbReference>
<proteinExistence type="inferred from homology"/>
<dbReference type="InterPro" id="IPR006501">
    <property type="entry name" value="Pectinesterase_inhib_dom"/>
</dbReference>
<dbReference type="EMBL" id="JACGWK010001653">
    <property type="protein sequence ID" value="KAL0284419.1"/>
    <property type="molecule type" value="Genomic_DNA"/>
</dbReference>
<evidence type="ECO:0000256" key="3">
    <source>
        <dbReference type="ARBA" id="ARBA00038471"/>
    </source>
</evidence>
<sequence>MKTPKLNLFYRKTRHGIFLVSAALHHPFLSAHQSNIISKWELRFDPADLQNTKYYDLCVSSLKSDSSSLKADSKLGLALIMVRVGMANATATNSYISSQILSVKNDTAPMRKVMRECADKYAFANDALQNCVQDLSSELYDYAYMHVMAAADYPNACRNAFKRNPGLVYPQELAVREEGLKHICDVVLGIIDALGF</sequence>
<comment type="caution">
    <text evidence="5">The sequence shown here is derived from an EMBL/GenBank/DDBJ whole genome shotgun (WGS) entry which is preliminary data.</text>
</comment>
<gene>
    <name evidence="5" type="ORF">Sangu_2828600</name>
</gene>
<dbReference type="Pfam" id="PF04043">
    <property type="entry name" value="PMEI"/>
    <property type="match status" value="1"/>
</dbReference>
<dbReference type="SMART" id="SM00856">
    <property type="entry name" value="PMEI"/>
    <property type="match status" value="1"/>
</dbReference>
<feature type="domain" description="Pectinesterase inhibitor" evidence="4">
    <location>
        <begin position="44"/>
        <end position="190"/>
    </location>
</feature>
<dbReference type="AlphaFoldDB" id="A0AAW2IQI6"/>
<protein>
    <submittedName>
        <fullName evidence="5">Cell wall / vacuolar inhibitor of fructosidase 2</fullName>
    </submittedName>
</protein>
<evidence type="ECO:0000256" key="1">
    <source>
        <dbReference type="ARBA" id="ARBA00022729"/>
    </source>
</evidence>
<dbReference type="NCBIfam" id="TIGR01614">
    <property type="entry name" value="PME_inhib"/>
    <property type="match status" value="1"/>
</dbReference>
<dbReference type="PANTHER" id="PTHR35357:SF8">
    <property type="entry name" value="OS01G0111000 PROTEIN"/>
    <property type="match status" value="1"/>
</dbReference>
<dbReference type="SUPFAM" id="SSF101148">
    <property type="entry name" value="Plant invertase/pectin methylesterase inhibitor"/>
    <property type="match status" value="1"/>
</dbReference>
<dbReference type="GO" id="GO:0004857">
    <property type="term" value="F:enzyme inhibitor activity"/>
    <property type="evidence" value="ECO:0007669"/>
    <property type="project" value="InterPro"/>
</dbReference>
<accession>A0AAW2IQI6</accession>
<reference evidence="5" key="1">
    <citation type="submission" date="2020-06" db="EMBL/GenBank/DDBJ databases">
        <authorList>
            <person name="Li T."/>
            <person name="Hu X."/>
            <person name="Zhang T."/>
            <person name="Song X."/>
            <person name="Zhang H."/>
            <person name="Dai N."/>
            <person name="Sheng W."/>
            <person name="Hou X."/>
            <person name="Wei L."/>
        </authorList>
    </citation>
    <scope>NUCLEOTIDE SEQUENCE</scope>
    <source>
        <strain evidence="5">G01</strain>
        <tissue evidence="5">Leaf</tissue>
    </source>
</reference>